<dbReference type="AlphaFoldDB" id="A0A0F9LJG3"/>
<dbReference type="FunFam" id="3.40.50.300:FF:000014">
    <property type="entry name" value="DNA polymerase III subunit gamma/tau"/>
    <property type="match status" value="1"/>
</dbReference>
<dbReference type="InterPro" id="IPR027417">
    <property type="entry name" value="P-loop_NTPase"/>
</dbReference>
<keyword evidence="6" id="KW-0067">ATP-binding</keyword>
<dbReference type="PANTHER" id="PTHR11669">
    <property type="entry name" value="REPLICATION FACTOR C / DNA POLYMERASE III GAMMA-TAU SUBUNIT"/>
    <property type="match status" value="1"/>
</dbReference>
<dbReference type="Pfam" id="PF22608">
    <property type="entry name" value="DNAX_ATPase_lid"/>
    <property type="match status" value="1"/>
</dbReference>
<protein>
    <recommendedName>
        <fullName evidence="2">DNA-directed DNA polymerase</fullName>
        <ecNumber evidence="2">2.7.7.7</ecNumber>
    </recommendedName>
</protein>
<dbReference type="SUPFAM" id="SSF52540">
    <property type="entry name" value="P-loop containing nucleoside triphosphate hydrolases"/>
    <property type="match status" value="1"/>
</dbReference>
<dbReference type="Gene3D" id="3.40.50.300">
    <property type="entry name" value="P-loop containing nucleotide triphosphate hydrolases"/>
    <property type="match status" value="1"/>
</dbReference>
<gene>
    <name evidence="10" type="ORF">LCGC14_1502200</name>
</gene>
<evidence type="ECO:0000256" key="7">
    <source>
        <dbReference type="ARBA" id="ARBA00022932"/>
    </source>
</evidence>
<organism evidence="10">
    <name type="scientific">marine sediment metagenome</name>
    <dbReference type="NCBI Taxonomy" id="412755"/>
    <lineage>
        <taxon>unclassified sequences</taxon>
        <taxon>metagenomes</taxon>
        <taxon>ecological metagenomes</taxon>
    </lineage>
</organism>
<proteinExistence type="inferred from homology"/>
<keyword evidence="7" id="KW-0808">Transferase</keyword>
<dbReference type="InterPro" id="IPR003593">
    <property type="entry name" value="AAA+_ATPase"/>
</dbReference>
<dbReference type="EMBL" id="LAZR01010916">
    <property type="protein sequence ID" value="KKM64360.1"/>
    <property type="molecule type" value="Genomic_DNA"/>
</dbReference>
<dbReference type="GO" id="GO:0046872">
    <property type="term" value="F:metal ion binding"/>
    <property type="evidence" value="ECO:0007669"/>
    <property type="project" value="UniProtKB-KW"/>
</dbReference>
<evidence type="ECO:0000259" key="9">
    <source>
        <dbReference type="SMART" id="SM00382"/>
    </source>
</evidence>
<dbReference type="SMART" id="SM00382">
    <property type="entry name" value="AAA"/>
    <property type="match status" value="1"/>
</dbReference>
<keyword evidence="5" id="KW-0862">Zinc</keyword>
<dbReference type="InterPro" id="IPR050238">
    <property type="entry name" value="DNA_Rep/Repair_Clamp_Loader"/>
</dbReference>
<keyword evidence="4" id="KW-0547">Nucleotide-binding</keyword>
<keyword evidence="7" id="KW-0239">DNA-directed DNA polymerase</keyword>
<comment type="similarity">
    <text evidence="1">Belongs to the DnaX/STICHEL family.</text>
</comment>
<comment type="catalytic activity">
    <reaction evidence="8">
        <text>DNA(n) + a 2'-deoxyribonucleoside 5'-triphosphate = DNA(n+1) + diphosphate</text>
        <dbReference type="Rhea" id="RHEA:22508"/>
        <dbReference type="Rhea" id="RHEA-COMP:17339"/>
        <dbReference type="Rhea" id="RHEA-COMP:17340"/>
        <dbReference type="ChEBI" id="CHEBI:33019"/>
        <dbReference type="ChEBI" id="CHEBI:61560"/>
        <dbReference type="ChEBI" id="CHEBI:173112"/>
        <dbReference type="EC" id="2.7.7.7"/>
    </reaction>
</comment>
<dbReference type="CDD" id="cd18137">
    <property type="entry name" value="HLD_clamp_pol_III_gamma_tau"/>
    <property type="match status" value="1"/>
</dbReference>
<keyword evidence="7" id="KW-0548">Nucleotidyltransferase</keyword>
<keyword evidence="3" id="KW-0479">Metal-binding</keyword>
<evidence type="ECO:0000256" key="1">
    <source>
        <dbReference type="ARBA" id="ARBA00006360"/>
    </source>
</evidence>
<dbReference type="GO" id="GO:0006261">
    <property type="term" value="P:DNA-templated DNA replication"/>
    <property type="evidence" value="ECO:0007669"/>
    <property type="project" value="TreeGrafter"/>
</dbReference>
<evidence type="ECO:0000256" key="6">
    <source>
        <dbReference type="ARBA" id="ARBA00022840"/>
    </source>
</evidence>
<comment type="caution">
    <text evidence="10">The sequence shown here is derived from an EMBL/GenBank/DDBJ whole genome shotgun (WGS) entry which is preliminary data.</text>
</comment>
<evidence type="ECO:0000313" key="10">
    <source>
        <dbReference type="EMBL" id="KKM64360.1"/>
    </source>
</evidence>
<dbReference type="CDD" id="cd00009">
    <property type="entry name" value="AAA"/>
    <property type="match status" value="1"/>
</dbReference>
<dbReference type="Gene3D" id="1.10.8.60">
    <property type="match status" value="1"/>
</dbReference>
<name>A0A0F9LJG3_9ZZZZ</name>
<dbReference type="InterPro" id="IPR012763">
    <property type="entry name" value="DNA_pol_III_sug/sutau_N"/>
</dbReference>
<feature type="domain" description="AAA+ ATPase" evidence="9">
    <location>
        <begin position="43"/>
        <end position="186"/>
    </location>
</feature>
<sequence length="353" mass="39277">MAKKKNTNHLSLPLTWRPKRLENVVGQENTTTSLARAIMKGRVRQAYIFAGMRGTGKTTTARVFAKSLNCLEAQEPTIAPCLKCRSCEAVQTGDDISVIEIDGASNNKVDDARKLIEEVGFYGMHGRFKIYIIDEVHMLTKPAFNALLKTLEEPPSHVKFILCTTELDKIPKTVQSRCQLFRFHPVPADIIADQLEKVAEQEGLETDDNVTIELAKMVNGSMRDGLTLLDQLINSAKDDKLTLGDLEGFFGKPSPKYIQNIMGALSSGNVAKTASAVKWLLERGFGEYYVITTLIDSLRSRMADRLGEPDKLKVIVDIILALEKLSRIIRTSEIPGALFEATLLKIALDRRNK</sequence>
<dbReference type="GO" id="GO:0009360">
    <property type="term" value="C:DNA polymerase III complex"/>
    <property type="evidence" value="ECO:0007669"/>
    <property type="project" value="InterPro"/>
</dbReference>
<accession>A0A0F9LJG3</accession>
<dbReference type="InterPro" id="IPR045085">
    <property type="entry name" value="HLD_clamp_pol_III_gamma_tau"/>
</dbReference>
<evidence type="ECO:0000256" key="8">
    <source>
        <dbReference type="ARBA" id="ARBA00049244"/>
    </source>
</evidence>
<dbReference type="GO" id="GO:0005524">
    <property type="term" value="F:ATP binding"/>
    <property type="evidence" value="ECO:0007669"/>
    <property type="project" value="UniProtKB-KW"/>
</dbReference>
<dbReference type="EC" id="2.7.7.7" evidence="2"/>
<reference evidence="10" key="1">
    <citation type="journal article" date="2015" name="Nature">
        <title>Complex archaea that bridge the gap between prokaryotes and eukaryotes.</title>
        <authorList>
            <person name="Spang A."/>
            <person name="Saw J.H."/>
            <person name="Jorgensen S.L."/>
            <person name="Zaremba-Niedzwiedzka K."/>
            <person name="Martijn J."/>
            <person name="Lind A.E."/>
            <person name="van Eijk R."/>
            <person name="Schleper C."/>
            <person name="Guy L."/>
            <person name="Ettema T.J."/>
        </authorList>
    </citation>
    <scope>NUCLEOTIDE SEQUENCE</scope>
</reference>
<evidence type="ECO:0000256" key="2">
    <source>
        <dbReference type="ARBA" id="ARBA00012417"/>
    </source>
</evidence>
<dbReference type="PANTHER" id="PTHR11669:SF0">
    <property type="entry name" value="PROTEIN STICHEL-LIKE 2"/>
    <property type="match status" value="1"/>
</dbReference>
<dbReference type="GO" id="GO:0003887">
    <property type="term" value="F:DNA-directed DNA polymerase activity"/>
    <property type="evidence" value="ECO:0007669"/>
    <property type="project" value="UniProtKB-KW"/>
</dbReference>
<evidence type="ECO:0000256" key="3">
    <source>
        <dbReference type="ARBA" id="ARBA00022723"/>
    </source>
</evidence>
<dbReference type="NCBIfam" id="TIGR02397">
    <property type="entry name" value="dnaX_nterm"/>
    <property type="match status" value="1"/>
</dbReference>
<dbReference type="Pfam" id="PF13177">
    <property type="entry name" value="DNA_pol3_delta2"/>
    <property type="match status" value="1"/>
</dbReference>
<evidence type="ECO:0000256" key="4">
    <source>
        <dbReference type="ARBA" id="ARBA00022741"/>
    </source>
</evidence>
<evidence type="ECO:0000256" key="5">
    <source>
        <dbReference type="ARBA" id="ARBA00022833"/>
    </source>
</evidence>